<organism evidence="1 2">
    <name type="scientific">Ditylenchus dipsaci</name>
    <dbReference type="NCBI Taxonomy" id="166011"/>
    <lineage>
        <taxon>Eukaryota</taxon>
        <taxon>Metazoa</taxon>
        <taxon>Ecdysozoa</taxon>
        <taxon>Nematoda</taxon>
        <taxon>Chromadorea</taxon>
        <taxon>Rhabditida</taxon>
        <taxon>Tylenchina</taxon>
        <taxon>Tylenchomorpha</taxon>
        <taxon>Sphaerularioidea</taxon>
        <taxon>Anguinidae</taxon>
        <taxon>Anguininae</taxon>
        <taxon>Ditylenchus</taxon>
    </lineage>
</organism>
<sequence>MAAAFDPNTAHLLEEIEFELAVSSIQGLIKRSEEAENVECALIKKGLSWMSCWVRLLQNREPRDSKKRDCMREQRRGSVMFLKRGRASMSVSKTPIDPIKYWKGF</sequence>
<keyword evidence="1" id="KW-1185">Reference proteome</keyword>
<protein>
    <submittedName>
        <fullName evidence="2">Uncharacterized protein</fullName>
    </submittedName>
</protein>
<proteinExistence type="predicted"/>
<accession>A0A915E954</accession>
<reference evidence="2" key="1">
    <citation type="submission" date="2022-11" db="UniProtKB">
        <authorList>
            <consortium name="WormBaseParasite"/>
        </authorList>
    </citation>
    <scope>IDENTIFICATION</scope>
</reference>
<evidence type="ECO:0000313" key="1">
    <source>
        <dbReference type="Proteomes" id="UP000887574"/>
    </source>
</evidence>
<name>A0A915E954_9BILA</name>
<dbReference type="AlphaFoldDB" id="A0A915E954"/>
<dbReference type="WBParaSite" id="jg3386">
    <property type="protein sequence ID" value="jg3386"/>
    <property type="gene ID" value="jg3386"/>
</dbReference>
<evidence type="ECO:0000313" key="2">
    <source>
        <dbReference type="WBParaSite" id="jg3386"/>
    </source>
</evidence>
<dbReference type="Proteomes" id="UP000887574">
    <property type="component" value="Unplaced"/>
</dbReference>